<dbReference type="GO" id="GO:0016020">
    <property type="term" value="C:membrane"/>
    <property type="evidence" value="ECO:0007669"/>
    <property type="project" value="InterPro"/>
</dbReference>
<dbReference type="InterPro" id="IPR000620">
    <property type="entry name" value="EamA_dom"/>
</dbReference>
<feature type="domain" description="EamA" evidence="2">
    <location>
        <begin position="180"/>
        <end position="305"/>
    </location>
</feature>
<feature type="transmembrane region" description="Helical" evidence="1">
    <location>
        <begin position="293"/>
        <end position="311"/>
    </location>
</feature>
<dbReference type="SUPFAM" id="SSF103481">
    <property type="entry name" value="Multidrug resistance efflux transporter EmrE"/>
    <property type="match status" value="2"/>
</dbReference>
<feature type="transmembrane region" description="Helical" evidence="1">
    <location>
        <begin position="74"/>
        <end position="94"/>
    </location>
</feature>
<gene>
    <name evidence="3" type="ORF">F6X51_02515</name>
</gene>
<feature type="transmembrane region" description="Helical" evidence="1">
    <location>
        <begin position="236"/>
        <end position="256"/>
    </location>
</feature>
<feature type="transmembrane region" description="Helical" evidence="1">
    <location>
        <begin position="155"/>
        <end position="171"/>
    </location>
</feature>
<evidence type="ECO:0000256" key="1">
    <source>
        <dbReference type="SAM" id="Phobius"/>
    </source>
</evidence>
<keyword evidence="1" id="KW-1133">Transmembrane helix</keyword>
<keyword evidence="1" id="KW-0472">Membrane</keyword>
<keyword evidence="4" id="KW-1185">Reference proteome</keyword>
<keyword evidence="1" id="KW-0812">Transmembrane</keyword>
<feature type="transmembrane region" description="Helical" evidence="1">
    <location>
        <begin position="106"/>
        <end position="123"/>
    </location>
</feature>
<dbReference type="Proteomes" id="UP000441523">
    <property type="component" value="Unassembled WGS sequence"/>
</dbReference>
<evidence type="ECO:0000259" key="2">
    <source>
        <dbReference type="Pfam" id="PF00892"/>
    </source>
</evidence>
<comment type="caution">
    <text evidence="3">The sequence shown here is derived from an EMBL/GenBank/DDBJ whole genome shotgun (WGS) entry which is preliminary data.</text>
</comment>
<proteinExistence type="predicted"/>
<dbReference type="Pfam" id="PF00892">
    <property type="entry name" value="EamA"/>
    <property type="match status" value="2"/>
</dbReference>
<evidence type="ECO:0000313" key="4">
    <source>
        <dbReference type="Proteomes" id="UP000441523"/>
    </source>
</evidence>
<sequence>MVGRGIAAVAMSADEAEPRRAAPGEGVPALPDRQRLVGIGLMCGTVLFFAGLDASAKSLARLGVDPLVTTFMRYAVSVALISVFVNPITTPHVARTRRLGLQIVRSLLLFGSTALNFVALRHLQLAETLSIQFAAPLTVALLAGPLLGEWSSPRRMAAIGVGFLGVLVIVRPGVGTLHPAVLCSLGNMLCYALYIITTRKLAAYDSTATTMFYSGLSGVALMSPLLPWIWTQPASWLVWALLCAVGLFGTLGHWLLVLAHARAPANVLAPFIYTQLLWSVLLGYLIFGDVPNRFTVTGAAIVVASGLYLLAQERVRRERRPPA</sequence>
<dbReference type="PANTHER" id="PTHR22911:SF103">
    <property type="entry name" value="BLR2811 PROTEIN"/>
    <property type="match status" value="1"/>
</dbReference>
<feature type="transmembrane region" description="Helical" evidence="1">
    <location>
        <begin position="268"/>
        <end position="287"/>
    </location>
</feature>
<name>A0A6N6N084_9HYPH</name>
<protein>
    <submittedName>
        <fullName evidence="3">DMT family transporter</fullName>
    </submittedName>
</protein>
<accession>A0A6N6N084</accession>
<evidence type="ECO:0000313" key="3">
    <source>
        <dbReference type="EMBL" id="KAB1075575.1"/>
    </source>
</evidence>
<feature type="transmembrane region" description="Helical" evidence="1">
    <location>
        <begin position="177"/>
        <end position="196"/>
    </location>
</feature>
<dbReference type="AlphaFoldDB" id="A0A6N6N084"/>
<feature type="domain" description="EamA" evidence="2">
    <location>
        <begin position="37"/>
        <end position="170"/>
    </location>
</feature>
<organism evidence="3 4">
    <name type="scientific">Methylobacterium planeticum</name>
    <dbReference type="NCBI Taxonomy" id="2615211"/>
    <lineage>
        <taxon>Bacteria</taxon>
        <taxon>Pseudomonadati</taxon>
        <taxon>Pseudomonadota</taxon>
        <taxon>Alphaproteobacteria</taxon>
        <taxon>Hyphomicrobiales</taxon>
        <taxon>Methylobacteriaceae</taxon>
        <taxon>Methylobacterium</taxon>
    </lineage>
</organism>
<dbReference type="EMBL" id="VZZJ01000002">
    <property type="protein sequence ID" value="KAB1075575.1"/>
    <property type="molecule type" value="Genomic_DNA"/>
</dbReference>
<feature type="transmembrane region" description="Helical" evidence="1">
    <location>
        <begin position="129"/>
        <end position="148"/>
    </location>
</feature>
<feature type="transmembrane region" description="Helical" evidence="1">
    <location>
        <begin position="208"/>
        <end position="230"/>
    </location>
</feature>
<reference evidence="3 4" key="1">
    <citation type="submission" date="2019-09" db="EMBL/GenBank/DDBJ databases">
        <title>YIM 132548 draft genome.</title>
        <authorList>
            <person name="Jiang L."/>
        </authorList>
    </citation>
    <scope>NUCLEOTIDE SEQUENCE [LARGE SCALE GENOMIC DNA]</scope>
    <source>
        <strain evidence="3 4">YIM 132548</strain>
    </source>
</reference>
<dbReference type="PANTHER" id="PTHR22911">
    <property type="entry name" value="ACYL-MALONYL CONDENSING ENZYME-RELATED"/>
    <property type="match status" value="1"/>
</dbReference>
<dbReference type="InterPro" id="IPR037185">
    <property type="entry name" value="EmrE-like"/>
</dbReference>
<feature type="transmembrane region" description="Helical" evidence="1">
    <location>
        <begin position="36"/>
        <end position="54"/>
    </location>
</feature>